<name>A0A069D7C5_9BACE</name>
<dbReference type="eggNOG" id="COG0451">
    <property type="taxonomic scope" value="Bacteria"/>
</dbReference>
<dbReference type="AlphaFoldDB" id="A0A069D7C5"/>
<evidence type="ECO:0000313" key="2">
    <source>
        <dbReference type="EMBL" id="GAK38231.1"/>
    </source>
</evidence>
<protein>
    <submittedName>
        <fullName evidence="2">UDP-glucose 4-epimerase</fullName>
    </submittedName>
</protein>
<feature type="domain" description="NAD-dependent epimerase/dehydratase" evidence="1">
    <location>
        <begin position="5"/>
        <end position="216"/>
    </location>
</feature>
<dbReference type="InterPro" id="IPR036291">
    <property type="entry name" value="NAD(P)-bd_dom_sf"/>
</dbReference>
<organism evidence="2 3">
    <name type="scientific">Bacteroides graminisolvens DSM 19988 = JCM 15093</name>
    <dbReference type="NCBI Taxonomy" id="1121097"/>
    <lineage>
        <taxon>Bacteria</taxon>
        <taxon>Pseudomonadati</taxon>
        <taxon>Bacteroidota</taxon>
        <taxon>Bacteroidia</taxon>
        <taxon>Bacteroidales</taxon>
        <taxon>Bacteroidaceae</taxon>
        <taxon>Bacteroides</taxon>
    </lineage>
</organism>
<keyword evidence="3" id="KW-1185">Reference proteome</keyword>
<proteinExistence type="predicted"/>
<dbReference type="InterPro" id="IPR050177">
    <property type="entry name" value="Lipid_A_modif_metabolic_enz"/>
</dbReference>
<dbReference type="Proteomes" id="UP000027601">
    <property type="component" value="Unassembled WGS sequence"/>
</dbReference>
<dbReference type="Pfam" id="PF01370">
    <property type="entry name" value="Epimerase"/>
    <property type="match status" value="1"/>
</dbReference>
<reference evidence="2 3" key="1">
    <citation type="journal article" date="2015" name="Microbes Environ.">
        <title>Distribution and evolution of nitrogen fixation genes in the phylum bacteroidetes.</title>
        <authorList>
            <person name="Inoue J."/>
            <person name="Oshima K."/>
            <person name="Suda W."/>
            <person name="Sakamoto M."/>
            <person name="Iino T."/>
            <person name="Noda S."/>
            <person name="Hongoh Y."/>
            <person name="Hattori M."/>
            <person name="Ohkuma M."/>
        </authorList>
    </citation>
    <scope>NUCLEOTIDE SEQUENCE [LARGE SCALE GENOMIC DNA]</scope>
    <source>
        <strain evidence="2 3">JCM 15093</strain>
    </source>
</reference>
<sequence length="233" mass="24894">MEKLLFTGGTGFLGRNIKSLLDKTYGVTTIGIMDADMIKANFVSGVPELPEYYDVVLHAAGKAHIYPKTEAERQAFYDVNLIGTIHLCDALEKVGVPKAFIFISTLNVYGDEPGNMNTEDDRLLVGSSPYADSKIKAEKYLTEWCAKNGVILGILRPSLLAGKGAPGNLGAMINGIKTGAYLSIAGGKAKKSVLMVDDIAHLVPLVANKGGVYNVCDDHNPSFGELELLSPSS</sequence>
<dbReference type="PANTHER" id="PTHR43245:SF58">
    <property type="entry name" value="BLL5923 PROTEIN"/>
    <property type="match status" value="1"/>
</dbReference>
<evidence type="ECO:0000259" key="1">
    <source>
        <dbReference type="Pfam" id="PF01370"/>
    </source>
</evidence>
<dbReference type="PANTHER" id="PTHR43245">
    <property type="entry name" value="BIFUNCTIONAL POLYMYXIN RESISTANCE PROTEIN ARNA"/>
    <property type="match status" value="1"/>
</dbReference>
<gene>
    <name evidence="2" type="ORF">JCM15093_3552</name>
</gene>
<accession>A0A069D7C5</accession>
<dbReference type="SUPFAM" id="SSF51735">
    <property type="entry name" value="NAD(P)-binding Rossmann-fold domains"/>
    <property type="match status" value="1"/>
</dbReference>
<dbReference type="STRING" id="1121097.GCA_000428125_01799"/>
<comment type="caution">
    <text evidence="2">The sequence shown here is derived from an EMBL/GenBank/DDBJ whole genome shotgun (WGS) entry which is preliminary data.</text>
</comment>
<evidence type="ECO:0000313" key="3">
    <source>
        <dbReference type="Proteomes" id="UP000027601"/>
    </source>
</evidence>
<dbReference type="EMBL" id="BAJS01000046">
    <property type="protein sequence ID" value="GAK38231.1"/>
    <property type="molecule type" value="Genomic_DNA"/>
</dbReference>
<dbReference type="Gene3D" id="3.40.50.720">
    <property type="entry name" value="NAD(P)-binding Rossmann-like Domain"/>
    <property type="match status" value="1"/>
</dbReference>
<dbReference type="InterPro" id="IPR001509">
    <property type="entry name" value="Epimerase_deHydtase"/>
</dbReference>